<dbReference type="SMART" id="SM00345">
    <property type="entry name" value="HTH_GNTR"/>
    <property type="match status" value="1"/>
</dbReference>
<dbReference type="EMBL" id="QHKS01000003">
    <property type="protein sequence ID" value="RDK03640.1"/>
    <property type="molecule type" value="Genomic_DNA"/>
</dbReference>
<dbReference type="Pfam" id="PF00392">
    <property type="entry name" value="GntR"/>
    <property type="match status" value="1"/>
</dbReference>
<dbReference type="GO" id="GO:0003677">
    <property type="term" value="F:DNA binding"/>
    <property type="evidence" value="ECO:0007669"/>
    <property type="project" value="UniProtKB-KW"/>
</dbReference>
<reference evidence="6" key="1">
    <citation type="submission" date="2018-05" db="EMBL/GenBank/DDBJ databases">
        <authorList>
            <person name="Feng T."/>
        </authorList>
    </citation>
    <scope>NUCLEOTIDE SEQUENCE [LARGE SCALE GENOMIC DNA]</scope>
    <source>
        <strain evidence="6">S27</strain>
    </source>
</reference>
<dbReference type="CDD" id="cd07377">
    <property type="entry name" value="WHTH_GntR"/>
    <property type="match status" value="1"/>
</dbReference>
<dbReference type="InterPro" id="IPR008920">
    <property type="entry name" value="TF_FadR/GntR_C"/>
</dbReference>
<dbReference type="PANTHER" id="PTHR43537">
    <property type="entry name" value="TRANSCRIPTIONAL REGULATOR, GNTR FAMILY"/>
    <property type="match status" value="1"/>
</dbReference>
<evidence type="ECO:0000256" key="1">
    <source>
        <dbReference type="ARBA" id="ARBA00023015"/>
    </source>
</evidence>
<dbReference type="Gene3D" id="1.10.10.10">
    <property type="entry name" value="Winged helix-like DNA-binding domain superfamily/Winged helix DNA-binding domain"/>
    <property type="match status" value="1"/>
</dbReference>
<evidence type="ECO:0000256" key="2">
    <source>
        <dbReference type="ARBA" id="ARBA00023125"/>
    </source>
</evidence>
<proteinExistence type="predicted"/>
<comment type="caution">
    <text evidence="5">The sequence shown here is derived from an EMBL/GenBank/DDBJ whole genome shotgun (WGS) entry which is preliminary data.</text>
</comment>
<keyword evidence="1" id="KW-0805">Transcription regulation</keyword>
<feature type="domain" description="HTH gntR-type" evidence="4">
    <location>
        <begin position="5"/>
        <end position="74"/>
    </location>
</feature>
<dbReference type="SUPFAM" id="SSF48008">
    <property type="entry name" value="GntR ligand-binding domain-like"/>
    <property type="match status" value="1"/>
</dbReference>
<keyword evidence="2" id="KW-0238">DNA-binding</keyword>
<keyword evidence="3" id="KW-0804">Transcription</keyword>
<accession>A0A370NDH0</accession>
<dbReference type="PANTHER" id="PTHR43537:SF5">
    <property type="entry name" value="UXU OPERON TRANSCRIPTIONAL REGULATOR"/>
    <property type="match status" value="1"/>
</dbReference>
<dbReference type="Pfam" id="PF07729">
    <property type="entry name" value="FCD"/>
    <property type="match status" value="1"/>
</dbReference>
<gene>
    <name evidence="5" type="ORF">DLM46_05280</name>
</gene>
<dbReference type="Proteomes" id="UP000254875">
    <property type="component" value="Unassembled WGS sequence"/>
</dbReference>
<dbReference type="SUPFAM" id="SSF46785">
    <property type="entry name" value="Winged helix' DNA-binding domain"/>
    <property type="match status" value="1"/>
</dbReference>
<evidence type="ECO:0000313" key="5">
    <source>
        <dbReference type="EMBL" id="RDK03640.1"/>
    </source>
</evidence>
<organism evidence="5 6">
    <name type="scientific">Paraburkholderia lacunae</name>
    <dbReference type="NCBI Taxonomy" id="2211104"/>
    <lineage>
        <taxon>Bacteria</taxon>
        <taxon>Pseudomonadati</taxon>
        <taxon>Pseudomonadota</taxon>
        <taxon>Betaproteobacteria</taxon>
        <taxon>Burkholderiales</taxon>
        <taxon>Burkholderiaceae</taxon>
        <taxon>Paraburkholderia</taxon>
    </lineage>
</organism>
<keyword evidence="6" id="KW-1185">Reference proteome</keyword>
<dbReference type="OrthoDB" id="8640040at2"/>
<evidence type="ECO:0000259" key="4">
    <source>
        <dbReference type="PROSITE" id="PS50949"/>
    </source>
</evidence>
<name>A0A370NDH0_9BURK</name>
<dbReference type="InterPro" id="IPR011711">
    <property type="entry name" value="GntR_C"/>
</dbReference>
<dbReference type="PRINTS" id="PR00035">
    <property type="entry name" value="HTHGNTR"/>
</dbReference>
<dbReference type="InterPro" id="IPR036390">
    <property type="entry name" value="WH_DNA-bd_sf"/>
</dbReference>
<dbReference type="PROSITE" id="PS50949">
    <property type="entry name" value="HTH_GNTR"/>
    <property type="match status" value="1"/>
</dbReference>
<dbReference type="InterPro" id="IPR036388">
    <property type="entry name" value="WH-like_DNA-bd_sf"/>
</dbReference>
<evidence type="ECO:0000256" key="3">
    <source>
        <dbReference type="ARBA" id="ARBA00023163"/>
    </source>
</evidence>
<protein>
    <submittedName>
        <fullName evidence="5">FadR family transcriptional regulator</fullName>
    </submittedName>
</protein>
<evidence type="ECO:0000313" key="6">
    <source>
        <dbReference type="Proteomes" id="UP000254875"/>
    </source>
</evidence>
<dbReference type="SMART" id="SM00895">
    <property type="entry name" value="FCD"/>
    <property type="match status" value="1"/>
</dbReference>
<sequence length="226" mass="25491">MSVQAKMIDDDVLRLREYIEGHVAKSGDQRLPPEPKLSDALGVSRGRLRTVLKRLEDEGLIWRHVGKGTFVGPREAQPDDESWSSSISVDDIMDARLVLEPQLAAEAAVHATSADIAAMDQCLADMASTRPFVPWKRLDEHLHRTIAESTHNALLLMLYDTMRVQVRVNLDARMEEVFTSQTGPRHDTDGEHHLLVDAIRAHNPGKAEQLMREHLRSVRVKLFGLR</sequence>
<dbReference type="InterPro" id="IPR000524">
    <property type="entry name" value="Tscrpt_reg_HTH_GntR"/>
</dbReference>
<dbReference type="GO" id="GO:0003700">
    <property type="term" value="F:DNA-binding transcription factor activity"/>
    <property type="evidence" value="ECO:0007669"/>
    <property type="project" value="InterPro"/>
</dbReference>
<dbReference type="AlphaFoldDB" id="A0A370NDH0"/>
<dbReference type="Gene3D" id="1.20.120.530">
    <property type="entry name" value="GntR ligand-binding domain-like"/>
    <property type="match status" value="1"/>
</dbReference>